<dbReference type="InterPro" id="IPR007863">
    <property type="entry name" value="Peptidase_M16_C"/>
</dbReference>
<dbReference type="InterPro" id="IPR050361">
    <property type="entry name" value="MPP/UQCRC_Complex"/>
</dbReference>
<protein>
    <submittedName>
        <fullName evidence="2">Insulinase family protein</fullName>
    </submittedName>
</protein>
<evidence type="ECO:0000259" key="1">
    <source>
        <dbReference type="Pfam" id="PF05193"/>
    </source>
</evidence>
<accession>A0A412AX76</accession>
<evidence type="ECO:0000313" key="3">
    <source>
        <dbReference type="Proteomes" id="UP000284751"/>
    </source>
</evidence>
<comment type="caution">
    <text evidence="2">The sequence shown here is derived from an EMBL/GenBank/DDBJ whole genome shotgun (WGS) entry which is preliminary data.</text>
</comment>
<dbReference type="NCBIfam" id="NF047422">
    <property type="entry name" value="YfmF_fam"/>
    <property type="match status" value="1"/>
</dbReference>
<dbReference type="SUPFAM" id="SSF63411">
    <property type="entry name" value="LuxS/MPP-like metallohydrolase"/>
    <property type="match status" value="2"/>
</dbReference>
<dbReference type="PANTHER" id="PTHR11851">
    <property type="entry name" value="METALLOPROTEASE"/>
    <property type="match status" value="1"/>
</dbReference>
<proteinExistence type="predicted"/>
<dbReference type="GO" id="GO:0046872">
    <property type="term" value="F:metal ion binding"/>
    <property type="evidence" value="ECO:0007669"/>
    <property type="project" value="InterPro"/>
</dbReference>
<dbReference type="PANTHER" id="PTHR11851:SF186">
    <property type="entry name" value="INACTIVE METALLOPROTEASE YMFF-RELATED"/>
    <property type="match status" value="1"/>
</dbReference>
<sequence length="426" mass="47172">MTKNITRIPICDGVTFHSIGEKRFKTGRLTAAMLLPLSAETASANAVLPYLLRRSCQRYPTFQALNEKLSSLYGASLQAQVYKLGEVQVLAVSAVGLDDRYALEKEEVAGELAELLCSILFDPAFENGQFRQEDIDQEKRQMIEQIDSEFNDKRIYTQIRCEELMCRDEAFGVGRFGTKKQVEALTGGEIYSAWRRALSSARMELMMVGGSDPQKAVEGFQKAFAQVSRKKILPCGTQIIAKADCVKEFHDEMDVAQAKLVMGFRTGIAVPGGDVTAMRLMSALFGGTPHSKLFLNVREKLSLCYYCSSSYDRHKGIVMVQSGVEQKNIEKAREEILRQLQAVQEGDFSAEDLAAAKMSVANSFRTMSDYLGGLEAWYLSQAFEKTVLTPEQSAEAVGGVTKEQVVKAAQTVSLDTVYQLTGKEEA</sequence>
<evidence type="ECO:0000313" key="2">
    <source>
        <dbReference type="EMBL" id="RGQ40534.1"/>
    </source>
</evidence>
<dbReference type="Proteomes" id="UP000284751">
    <property type="component" value="Unassembled WGS sequence"/>
</dbReference>
<dbReference type="Pfam" id="PF05193">
    <property type="entry name" value="Peptidase_M16_C"/>
    <property type="match status" value="1"/>
</dbReference>
<dbReference type="InterPro" id="IPR011249">
    <property type="entry name" value="Metalloenz_LuxS/M16"/>
</dbReference>
<reference evidence="2 3" key="1">
    <citation type="submission" date="2018-08" db="EMBL/GenBank/DDBJ databases">
        <title>A genome reference for cultivated species of the human gut microbiota.</title>
        <authorList>
            <person name="Zou Y."/>
            <person name="Xue W."/>
            <person name="Luo G."/>
        </authorList>
    </citation>
    <scope>NUCLEOTIDE SEQUENCE [LARGE SCALE GENOMIC DNA]</scope>
    <source>
        <strain evidence="2 3">AF28-26</strain>
    </source>
</reference>
<name>A0A412AX76_9FIRM</name>
<feature type="domain" description="Peptidase M16 C-terminal" evidence="1">
    <location>
        <begin position="186"/>
        <end position="358"/>
    </location>
</feature>
<gene>
    <name evidence="2" type="ORF">DWY99_07880</name>
</gene>
<organism evidence="2 3">
    <name type="scientific">[Clostridium] leptum</name>
    <dbReference type="NCBI Taxonomy" id="1535"/>
    <lineage>
        <taxon>Bacteria</taxon>
        <taxon>Bacillati</taxon>
        <taxon>Bacillota</taxon>
        <taxon>Clostridia</taxon>
        <taxon>Eubacteriales</taxon>
        <taxon>Oscillospiraceae</taxon>
        <taxon>Oscillospiraceae incertae sedis</taxon>
    </lineage>
</organism>
<dbReference type="EMBL" id="QRTC01000027">
    <property type="protein sequence ID" value="RGQ40534.1"/>
    <property type="molecule type" value="Genomic_DNA"/>
</dbReference>
<dbReference type="Gene3D" id="3.30.830.10">
    <property type="entry name" value="Metalloenzyme, LuxS/M16 peptidase-like"/>
    <property type="match status" value="2"/>
</dbReference>
<dbReference type="AlphaFoldDB" id="A0A412AX76"/>